<accession>A0A1X6WTU5</accession>
<organism evidence="2 3">
    <name type="scientific">Brachybacterium nesterenkovii</name>
    <dbReference type="NCBI Taxonomy" id="47847"/>
    <lineage>
        <taxon>Bacteria</taxon>
        <taxon>Bacillati</taxon>
        <taxon>Actinomycetota</taxon>
        <taxon>Actinomycetes</taxon>
        <taxon>Micrococcales</taxon>
        <taxon>Dermabacteraceae</taxon>
        <taxon>Brachybacterium</taxon>
    </lineage>
</organism>
<proteinExistence type="predicted"/>
<keyword evidence="1" id="KW-0472">Membrane</keyword>
<feature type="transmembrane region" description="Helical" evidence="1">
    <location>
        <begin position="195"/>
        <end position="213"/>
    </location>
</feature>
<feature type="transmembrane region" description="Helical" evidence="1">
    <location>
        <begin position="78"/>
        <end position="98"/>
    </location>
</feature>
<dbReference type="OrthoDB" id="3169698at2"/>
<evidence type="ECO:0000313" key="3">
    <source>
        <dbReference type="Proteomes" id="UP000195981"/>
    </source>
</evidence>
<name>A0A1X6WTU5_9MICO</name>
<feature type="transmembrane region" description="Helical" evidence="1">
    <location>
        <begin position="53"/>
        <end position="71"/>
    </location>
</feature>
<dbReference type="EMBL" id="FWFG01000016">
    <property type="protein sequence ID" value="SLM88506.1"/>
    <property type="molecule type" value="Genomic_DNA"/>
</dbReference>
<sequence length="444" mass="47118">MRRILDLGSASAWTVGSLSTEPGTATFYPAAWHQTTSLIAQLCGGDIVRATDALLLLVTAVVWPLGLVLLVRTCTSAGPLGLAATGLLSSVSLAFPMAPSSFGILLPYTLAITMVPAALTMLVQLLDWNDSPSPSRSVLSPRQILLLVPPVGIAVALAHPQAVPTLIVLGLPIVLWSTCLRVARWGEGIAARRAAVIALAGALAVFIVCGRVWEFVRPARSSAGWEPTSSVPEAIGQTLSLQTLGGSPWRPLGLLVIAAALSTLLLSRDGWIVASWVWAVLLAVVGLSMRDLDYRYVNTGAWYSDINRVMAVPVIAAIPMLALGLDAAARALARARVLPRTAMAPVAGVCVILLVLGPGAWTPSAAERYRHEYAPWWQNQGLLSDDECELIEEDVPRLVPEGETLAVDPWDGGALAYALADYPVMAPFAIGHRSPEVEVLTHRL</sequence>
<evidence type="ECO:0000313" key="2">
    <source>
        <dbReference type="EMBL" id="SLM88506.1"/>
    </source>
</evidence>
<protein>
    <submittedName>
        <fullName evidence="2">Uncharacterized protein</fullName>
    </submittedName>
</protein>
<keyword evidence="3" id="KW-1185">Reference proteome</keyword>
<feature type="transmembrane region" description="Helical" evidence="1">
    <location>
        <begin position="271"/>
        <end position="289"/>
    </location>
</feature>
<dbReference type="InterPro" id="IPR046671">
    <property type="entry name" value="DUF6541"/>
</dbReference>
<feature type="transmembrane region" description="Helical" evidence="1">
    <location>
        <begin position="341"/>
        <end position="361"/>
    </location>
</feature>
<reference evidence="2 3" key="1">
    <citation type="submission" date="2017-02" db="EMBL/GenBank/DDBJ databases">
        <authorList>
            <person name="Peterson S.W."/>
        </authorList>
    </citation>
    <scope>NUCLEOTIDE SEQUENCE [LARGE SCALE GENOMIC DNA]</scope>
    <source>
        <strain evidence="2 3">CIP104813</strain>
    </source>
</reference>
<dbReference type="AlphaFoldDB" id="A0A1X6WTU5"/>
<feature type="transmembrane region" description="Helical" evidence="1">
    <location>
        <begin position="166"/>
        <end position="183"/>
    </location>
</feature>
<evidence type="ECO:0000256" key="1">
    <source>
        <dbReference type="SAM" id="Phobius"/>
    </source>
</evidence>
<gene>
    <name evidence="2" type="ORF">FM110_01915</name>
</gene>
<dbReference type="Proteomes" id="UP000195981">
    <property type="component" value="Unassembled WGS sequence"/>
</dbReference>
<feature type="transmembrane region" description="Helical" evidence="1">
    <location>
        <begin position="104"/>
        <end position="123"/>
    </location>
</feature>
<keyword evidence="1" id="KW-0812">Transmembrane</keyword>
<feature type="transmembrane region" description="Helical" evidence="1">
    <location>
        <begin position="309"/>
        <end position="329"/>
    </location>
</feature>
<dbReference type="Pfam" id="PF20176">
    <property type="entry name" value="DUF6541"/>
    <property type="match status" value="1"/>
</dbReference>
<keyword evidence="1" id="KW-1133">Transmembrane helix</keyword>